<evidence type="ECO:0000256" key="1">
    <source>
        <dbReference type="ARBA" id="ARBA00022884"/>
    </source>
</evidence>
<dbReference type="SMART" id="SM00322">
    <property type="entry name" value="KH"/>
    <property type="match status" value="1"/>
</dbReference>
<dbReference type="GO" id="GO:0000381">
    <property type="term" value="P:regulation of alternative mRNA splicing, via spliceosome"/>
    <property type="evidence" value="ECO:0007669"/>
    <property type="project" value="TreeGrafter"/>
</dbReference>
<gene>
    <name evidence="4" type="ORF">CLODIP_2_CD02986</name>
</gene>
<feature type="compositionally biased region" description="Low complexity" evidence="2">
    <location>
        <begin position="202"/>
        <end position="217"/>
    </location>
</feature>
<dbReference type="InterPro" id="IPR004087">
    <property type="entry name" value="KH_dom"/>
</dbReference>
<comment type="caution">
    <text evidence="4">The sequence shown here is derived from an EMBL/GenBank/DDBJ whole genome shotgun (WGS) entry which is preliminary data.</text>
</comment>
<dbReference type="SUPFAM" id="SSF54791">
    <property type="entry name" value="Eukaryotic type KH-domain (KH-domain type I)"/>
    <property type="match status" value="1"/>
</dbReference>
<dbReference type="InterPro" id="IPR045071">
    <property type="entry name" value="BBP-like"/>
</dbReference>
<dbReference type="GO" id="GO:0003729">
    <property type="term" value="F:mRNA binding"/>
    <property type="evidence" value="ECO:0007669"/>
    <property type="project" value="TreeGrafter"/>
</dbReference>
<dbReference type="Gene3D" id="3.30.1370.10">
    <property type="entry name" value="K Homology domain, type 1"/>
    <property type="match status" value="1"/>
</dbReference>
<accession>A0A8S1CZT3</accession>
<feature type="region of interest" description="Disordered" evidence="2">
    <location>
        <begin position="202"/>
        <end position="242"/>
    </location>
</feature>
<name>A0A8S1CZT3_9INSE</name>
<feature type="region of interest" description="Disordered" evidence="2">
    <location>
        <begin position="120"/>
        <end position="140"/>
    </location>
</feature>
<dbReference type="InterPro" id="IPR036612">
    <property type="entry name" value="KH_dom_type_1_sf"/>
</dbReference>
<dbReference type="InterPro" id="IPR055256">
    <property type="entry name" value="KH_1_KHDC4/BBP-like"/>
</dbReference>
<dbReference type="Proteomes" id="UP000494165">
    <property type="component" value="Unassembled WGS sequence"/>
</dbReference>
<feature type="domain" description="K Homology" evidence="3">
    <location>
        <begin position="72"/>
        <end position="170"/>
    </location>
</feature>
<evidence type="ECO:0000313" key="5">
    <source>
        <dbReference type="Proteomes" id="UP000494165"/>
    </source>
</evidence>
<evidence type="ECO:0000259" key="3">
    <source>
        <dbReference type="SMART" id="SM00322"/>
    </source>
</evidence>
<protein>
    <recommendedName>
        <fullName evidence="3">K Homology domain-containing protein</fullName>
    </recommendedName>
</protein>
<feature type="region of interest" description="Disordered" evidence="2">
    <location>
        <begin position="1"/>
        <end position="56"/>
    </location>
</feature>
<proteinExistence type="predicted"/>
<organism evidence="4 5">
    <name type="scientific">Cloeon dipterum</name>
    <dbReference type="NCBI Taxonomy" id="197152"/>
    <lineage>
        <taxon>Eukaryota</taxon>
        <taxon>Metazoa</taxon>
        <taxon>Ecdysozoa</taxon>
        <taxon>Arthropoda</taxon>
        <taxon>Hexapoda</taxon>
        <taxon>Insecta</taxon>
        <taxon>Pterygota</taxon>
        <taxon>Palaeoptera</taxon>
        <taxon>Ephemeroptera</taxon>
        <taxon>Pisciforma</taxon>
        <taxon>Baetidae</taxon>
        <taxon>Cloeon</taxon>
    </lineage>
</organism>
<feature type="compositionally biased region" description="Basic and acidic residues" evidence="2">
    <location>
        <begin position="10"/>
        <end position="19"/>
    </location>
</feature>
<keyword evidence="1" id="KW-0694">RNA-binding</keyword>
<dbReference type="AlphaFoldDB" id="A0A8S1CZT3"/>
<dbReference type="GO" id="GO:0005634">
    <property type="term" value="C:nucleus"/>
    <property type="evidence" value="ECO:0007669"/>
    <property type="project" value="TreeGrafter"/>
</dbReference>
<dbReference type="PANTHER" id="PTHR11208:SF140">
    <property type="entry name" value="GH05812P-RELATED"/>
    <property type="match status" value="1"/>
</dbReference>
<dbReference type="PANTHER" id="PTHR11208">
    <property type="entry name" value="RNA-BINDING PROTEIN RELATED"/>
    <property type="match status" value="1"/>
</dbReference>
<reference evidence="4 5" key="1">
    <citation type="submission" date="2020-04" db="EMBL/GenBank/DDBJ databases">
        <authorList>
            <person name="Alioto T."/>
            <person name="Alioto T."/>
            <person name="Gomez Garrido J."/>
        </authorList>
    </citation>
    <scope>NUCLEOTIDE SEQUENCE [LARGE SCALE GENOMIC DNA]</scope>
</reference>
<dbReference type="EMBL" id="CADEPI010000097">
    <property type="protein sequence ID" value="CAB3374340.1"/>
    <property type="molecule type" value="Genomic_DNA"/>
</dbReference>
<keyword evidence="5" id="KW-1185">Reference proteome</keyword>
<feature type="compositionally biased region" description="Low complexity" evidence="2">
    <location>
        <begin position="225"/>
        <end position="236"/>
    </location>
</feature>
<dbReference type="CDD" id="cd22384">
    <property type="entry name" value="KH-I_KHDRBS"/>
    <property type="match status" value="1"/>
</dbReference>
<evidence type="ECO:0000256" key="2">
    <source>
        <dbReference type="SAM" id="MobiDB-lite"/>
    </source>
</evidence>
<evidence type="ECO:0000313" key="4">
    <source>
        <dbReference type="EMBL" id="CAB3374340.1"/>
    </source>
</evidence>
<sequence length="363" mass="39192">MDDLSDGLPDELKMDHSDDAMPSYTRPMMQAQRHNSEEAEKPVNGSGVHFSTHFPRSREERRMIDITRDKPIKVTVRVVVPVRDHPKFNFVGKLLGPKGNSLKRLQEETMTKMAILGRGSMRDKQKEEELRASNDPKFSHLNDDLHVEVTAFAPPAEAHARIAYALAEIRRFLVPDYNDEIRQEQMWEMQVLKNRQRSSGAECEGAECASSSASSGSPSPPPPQLSGSPPSGKGSPQQHPASRGVLIRSQQQPPLMAGLPPAMVPGSPSTATAMVTAANSGGSQPLIGRKRPLLSGGARITMSPTKRTVLSILTRARAAQSKGAVSPINDYDLSCSNGQSCRVGVLDENSLSLTGSDGGASAV</sequence>
<dbReference type="Pfam" id="PF22675">
    <property type="entry name" value="KH-I_KHDC4-BBP"/>
    <property type="match status" value="1"/>
</dbReference>
<dbReference type="OrthoDB" id="6777263at2759"/>